<proteinExistence type="predicted"/>
<accession>A0ABY6L6X6</accession>
<protein>
    <recommendedName>
        <fullName evidence="4">Retrotransposon gag domain-containing protein</fullName>
    </recommendedName>
</protein>
<evidence type="ECO:0000313" key="3">
    <source>
        <dbReference type="Proteomes" id="UP001235939"/>
    </source>
</evidence>
<dbReference type="EMBL" id="CP092876">
    <property type="protein sequence ID" value="UYV76614.1"/>
    <property type="molecule type" value="Genomic_DNA"/>
</dbReference>
<evidence type="ECO:0000313" key="2">
    <source>
        <dbReference type="EMBL" id="UYV76614.1"/>
    </source>
</evidence>
<dbReference type="Proteomes" id="UP001235939">
    <property type="component" value="Chromosome 14"/>
</dbReference>
<keyword evidence="3" id="KW-1185">Reference proteome</keyword>
<name>A0ABY6L6X6_9ARAC</name>
<feature type="region of interest" description="Disordered" evidence="1">
    <location>
        <begin position="1"/>
        <end position="64"/>
    </location>
</feature>
<feature type="compositionally biased region" description="Basic residues" evidence="1">
    <location>
        <begin position="36"/>
        <end position="55"/>
    </location>
</feature>
<reference evidence="2 3" key="1">
    <citation type="submission" date="2022-01" db="EMBL/GenBank/DDBJ databases">
        <title>A chromosomal length assembly of Cordylochernes scorpioides.</title>
        <authorList>
            <person name="Zeh D."/>
            <person name="Zeh J."/>
        </authorList>
    </citation>
    <scope>NUCLEOTIDE SEQUENCE [LARGE SCALE GENOMIC DNA]</scope>
    <source>
        <strain evidence="2">IN4F17</strain>
        <tissue evidence="2">Whole Body</tissue>
    </source>
</reference>
<evidence type="ECO:0008006" key="4">
    <source>
        <dbReference type="Google" id="ProtNLM"/>
    </source>
</evidence>
<evidence type="ECO:0000256" key="1">
    <source>
        <dbReference type="SAM" id="MobiDB-lite"/>
    </source>
</evidence>
<gene>
    <name evidence="2" type="ORF">LAZ67_14001474</name>
</gene>
<organism evidence="2 3">
    <name type="scientific">Cordylochernes scorpioides</name>
    <dbReference type="NCBI Taxonomy" id="51811"/>
    <lineage>
        <taxon>Eukaryota</taxon>
        <taxon>Metazoa</taxon>
        <taxon>Ecdysozoa</taxon>
        <taxon>Arthropoda</taxon>
        <taxon>Chelicerata</taxon>
        <taxon>Arachnida</taxon>
        <taxon>Pseudoscorpiones</taxon>
        <taxon>Cheliferoidea</taxon>
        <taxon>Chernetidae</taxon>
        <taxon>Cordylochernes</taxon>
    </lineage>
</organism>
<sequence length="161" mass="18409">MRKGPGVRSQERLGRALVVWGQRRMRNGPGGEGQGRGRKSPSRLGLRKNEKRPRSRSLQSLPPLDIGMSEVEEKPRVQATTLTCLQHPRSPYNFSDSNHVALFNGWDETMCLANVVFFLEGTAKCWFDNIEDDLTSWAIFKEKIQKCLVTKRITPEKLNQR</sequence>